<sequence>MSREIETYLKYANLQMAAEAYVVSKTSNPGNMSEGSQLTSDVLTKGNDRSSRFTAIQAEEFIQDWEVVEQIGNTSTGFSGTLFRALRDAPERGIVKDEMVLSFRSTEFADDAARDNQATNAMEVKEEGWAFGQIADMKAWVESLRSREKIPSAANLTVTGYSLGGHLATAFRLLDPTTVIPTYTFNGAGVGTVHEGTSLEQVINDFSTHRKPGGNADLFTNQVVLDRYNELKEIFKEGASVTLAEAGAQEQRLKSLVSGKNAEVQMLEDALERMQLVVYEADRVNAGIASGTGSDNALVVDKTRIAAVSLDYQLAVLRAGRSTDGYRTNVVISGWDAYAGRNLAPGGPLADFHDLYGANPPSAVANSQWHHGTPAPLFIEDQPQYRGTIIASAARETVKTLLNEFDFKLLVHNFALNDFGDTHSLVLIVDSLAVQNTFARLDDSLTTATMDAIFQAASKRTAVSSLGKQGQAEGDVLENVIKSLGRMFGVSLDPMAANLQGGTWANPADREIVHRNLKKITDNPTFDAIESKAIVRPADVNLKDVARNDFGAMVALIDLSRFWMTGKNAAANAAMAPEWRKSARSNDFAAWETDKSSSTPSTFSDQWIEDRSRLLSALMIEGQRNDSTGRVYDPSVPNDRVYVFDFFDDDMQEGQTEPVSRILLSQGTRAQVPQGTRAQVRSDQFIVFGNDADDVMQGTSNSLGDHLYGGAGDDRLSGFDGADHLEGNAGNDTLDGGAGSDTLVGGTGNDTYRLQTGTVGIDTLVDTQGDNVIEVNGGVVQGEFCRVEGMDEQTYYSTGNNSDRTYQLRSTGDGVWRLCVRDAAGAYNAVADLKDWRSGQYGLTLGTDILGPDRILLHLPLSTNYMAFNGAQAPRGVSFSGGSRSNSFEGSAYADVIDTGGGLSNYVSTAGGDDRVIGGAGRDFIRTGATGTSPTATDNDIAFGGDESDVLMGGAGDDQVWGGRDNEAENATTAADSDSRGDWVSGEAGADSLHGSRRSDVLFGGAGADTIDGGAGADLILGDAQYTPLSHAIGLPSSTTTQSFVWSSSAGSMVSQSSPEDYTVNPVMVASGRAFDWTWARSNGDYTLTAAARLIVSQRLASNGGADNMNGGQGNDWMAGQTGNDTMRGGAGDDVMYGDDNAATTAMAEADAGQDLMYGDDGDDQMYGGAKDDDMDGGAGDDQLSGEAGSDILHGGSGNDDLSGNAGDDLLKGGEGNDHLRGGQGRDQLHGEAGDDRLEGGAGDDVLEGGAGTDHLDGGSGDDRYQFGRGAGADTITDTAGSADELTIGANVATDQLWLRRVGQNLEVSIIGTADKCTINNWYAGSANRVERFSTSAGNALLNSQFDALVSAMAAFAPPPMGQTTLLPEYQAALQPVIAASWV</sequence>
<dbReference type="InterPro" id="IPR029058">
    <property type="entry name" value="AB_hydrolase_fold"/>
</dbReference>
<evidence type="ECO:0000313" key="11">
    <source>
        <dbReference type="EMBL" id="ABM58322.1"/>
    </source>
</evidence>
<feature type="compositionally biased region" description="Basic and acidic residues" evidence="9">
    <location>
        <begin position="1227"/>
        <end position="1239"/>
    </location>
</feature>
<dbReference type="PROSITE" id="PS00330">
    <property type="entry name" value="HEMOLYSIN_CALCIUM"/>
    <property type="match status" value="6"/>
</dbReference>
<feature type="region of interest" description="Disordered" evidence="9">
    <location>
        <begin position="1155"/>
        <end position="1270"/>
    </location>
</feature>
<dbReference type="InterPro" id="IPR001343">
    <property type="entry name" value="Hemolysn_Ca-bd"/>
</dbReference>
<evidence type="ECO:0000256" key="1">
    <source>
        <dbReference type="ARBA" id="ARBA00004370"/>
    </source>
</evidence>
<evidence type="ECO:0000256" key="8">
    <source>
        <dbReference type="ARBA" id="ARBA00023136"/>
    </source>
</evidence>
<dbReference type="Proteomes" id="UP000000374">
    <property type="component" value="Chromosome"/>
</dbReference>
<dbReference type="PANTHER" id="PTHR38340">
    <property type="entry name" value="S-LAYER PROTEIN"/>
    <property type="match status" value="1"/>
</dbReference>
<keyword evidence="3" id="KW-0964">Secreted</keyword>
<keyword evidence="5" id="KW-0677">Repeat</keyword>
<dbReference type="Gene3D" id="3.40.50.1820">
    <property type="entry name" value="alpha/beta hydrolase"/>
    <property type="match status" value="1"/>
</dbReference>
<dbReference type="InterPro" id="IPR010566">
    <property type="entry name" value="Haemolys_ca-bd"/>
</dbReference>
<dbReference type="eggNOG" id="COG2931">
    <property type="taxonomic scope" value="Bacteria"/>
</dbReference>
<evidence type="ECO:0000256" key="3">
    <source>
        <dbReference type="ARBA" id="ARBA00022525"/>
    </source>
</evidence>
<dbReference type="Pfam" id="PF06594">
    <property type="entry name" value="HCBP_related"/>
    <property type="match status" value="1"/>
</dbReference>
<dbReference type="InterPro" id="IPR018511">
    <property type="entry name" value="Hemolysin-typ_Ca-bd_CS"/>
</dbReference>
<dbReference type="InterPro" id="IPR003995">
    <property type="entry name" value="RTX_toxin_determinant-A"/>
</dbReference>
<dbReference type="GO" id="GO:0016020">
    <property type="term" value="C:membrane"/>
    <property type="evidence" value="ECO:0007669"/>
    <property type="project" value="UniProtKB-SubCell"/>
</dbReference>
<evidence type="ECO:0000256" key="2">
    <source>
        <dbReference type="ARBA" id="ARBA00004613"/>
    </source>
</evidence>
<keyword evidence="12" id="KW-1185">Reference proteome</keyword>
<feature type="compositionally biased region" description="Basic and acidic residues" evidence="9">
    <location>
        <begin position="1209"/>
        <end position="1221"/>
    </location>
</feature>
<dbReference type="KEGG" id="vei:Veis_2577"/>
<dbReference type="STRING" id="391735.Veis_2577"/>
<accession>A1WL15</accession>
<feature type="domain" description="Haemolysin-type calcium binding-related" evidence="10">
    <location>
        <begin position="1305"/>
        <end position="1334"/>
    </location>
</feature>
<feature type="region of interest" description="Disordered" evidence="9">
    <location>
        <begin position="961"/>
        <end position="993"/>
    </location>
</feature>
<evidence type="ECO:0000259" key="10">
    <source>
        <dbReference type="Pfam" id="PF06594"/>
    </source>
</evidence>
<evidence type="ECO:0000256" key="4">
    <source>
        <dbReference type="ARBA" id="ARBA00022656"/>
    </source>
</evidence>
<protein>
    <submittedName>
        <fullName evidence="11">Hemolysin-type calcium-binding region</fullName>
    </submittedName>
</protein>
<dbReference type="InterPro" id="IPR050557">
    <property type="entry name" value="RTX_toxin/Mannuronan_C5-epim"/>
</dbReference>
<name>A1WL15_VEREI</name>
<dbReference type="SUPFAM" id="SSF53474">
    <property type="entry name" value="alpha/beta-Hydrolases"/>
    <property type="match status" value="1"/>
</dbReference>
<dbReference type="GO" id="GO:0090729">
    <property type="term" value="F:toxin activity"/>
    <property type="evidence" value="ECO:0007669"/>
    <property type="project" value="UniProtKB-KW"/>
</dbReference>
<reference evidence="12" key="1">
    <citation type="submission" date="2006-12" db="EMBL/GenBank/DDBJ databases">
        <title>Complete sequence of chromosome 1 of Verminephrobacter eiseniae EF01-2.</title>
        <authorList>
            <person name="Copeland A."/>
            <person name="Lucas S."/>
            <person name="Lapidus A."/>
            <person name="Barry K."/>
            <person name="Detter J.C."/>
            <person name="Glavina del Rio T."/>
            <person name="Dalin E."/>
            <person name="Tice H."/>
            <person name="Pitluck S."/>
            <person name="Chertkov O."/>
            <person name="Brettin T."/>
            <person name="Bruce D."/>
            <person name="Han C."/>
            <person name="Tapia R."/>
            <person name="Gilna P."/>
            <person name="Schmutz J."/>
            <person name="Larimer F."/>
            <person name="Land M."/>
            <person name="Hauser L."/>
            <person name="Kyrpides N."/>
            <person name="Kim E."/>
            <person name="Stahl D."/>
            <person name="Richardson P."/>
        </authorList>
    </citation>
    <scope>NUCLEOTIDE SEQUENCE [LARGE SCALE GENOMIC DNA]</scope>
    <source>
        <strain evidence="12">EF01-2</strain>
    </source>
</reference>
<evidence type="ECO:0000256" key="9">
    <source>
        <dbReference type="SAM" id="MobiDB-lite"/>
    </source>
</evidence>
<evidence type="ECO:0000313" key="12">
    <source>
        <dbReference type="Proteomes" id="UP000000374"/>
    </source>
</evidence>
<organism evidence="11 12">
    <name type="scientific">Verminephrobacter eiseniae (strain EF01-2)</name>
    <dbReference type="NCBI Taxonomy" id="391735"/>
    <lineage>
        <taxon>Bacteria</taxon>
        <taxon>Pseudomonadati</taxon>
        <taxon>Pseudomonadota</taxon>
        <taxon>Betaproteobacteria</taxon>
        <taxon>Burkholderiales</taxon>
        <taxon>Comamonadaceae</taxon>
        <taxon>Verminephrobacter</taxon>
    </lineage>
</organism>
<keyword evidence="4" id="KW-0800">Toxin</keyword>
<dbReference type="PRINTS" id="PR01488">
    <property type="entry name" value="RTXTOXINA"/>
</dbReference>
<keyword evidence="7" id="KW-0843">Virulence</keyword>
<keyword evidence="8" id="KW-0472">Membrane</keyword>
<dbReference type="OrthoDB" id="8607307at2"/>
<keyword evidence="6" id="KW-0106">Calcium</keyword>
<dbReference type="GeneID" id="76461105"/>
<comment type="subcellular location">
    <subcellularLocation>
        <location evidence="1">Membrane</location>
    </subcellularLocation>
    <subcellularLocation>
        <location evidence="2">Secreted</location>
    </subcellularLocation>
</comment>
<gene>
    <name evidence="11" type="ordered locus">Veis_2577</name>
</gene>
<dbReference type="GO" id="GO:0005509">
    <property type="term" value="F:calcium ion binding"/>
    <property type="evidence" value="ECO:0007669"/>
    <property type="project" value="InterPro"/>
</dbReference>
<dbReference type="RefSeq" id="WP_011810323.1">
    <property type="nucleotide sequence ID" value="NC_008786.1"/>
</dbReference>
<evidence type="ECO:0000256" key="6">
    <source>
        <dbReference type="ARBA" id="ARBA00022837"/>
    </source>
</evidence>
<feature type="compositionally biased region" description="Basic and acidic residues" evidence="9">
    <location>
        <begin position="1254"/>
        <end position="1266"/>
    </location>
</feature>
<proteinExistence type="predicted"/>
<dbReference type="EMBL" id="CP000542">
    <property type="protein sequence ID" value="ABM58322.1"/>
    <property type="molecule type" value="Genomic_DNA"/>
</dbReference>
<dbReference type="GO" id="GO:0005576">
    <property type="term" value="C:extracellular region"/>
    <property type="evidence" value="ECO:0007669"/>
    <property type="project" value="UniProtKB-SubCell"/>
</dbReference>
<dbReference type="InterPro" id="IPR011049">
    <property type="entry name" value="Serralysin-like_metalloprot_C"/>
</dbReference>
<dbReference type="Gene3D" id="2.150.10.10">
    <property type="entry name" value="Serralysin-like metalloprotease, C-terminal"/>
    <property type="match status" value="5"/>
</dbReference>
<dbReference type="PRINTS" id="PR00313">
    <property type="entry name" value="CABNDNGRPT"/>
</dbReference>
<dbReference type="SUPFAM" id="SSF51120">
    <property type="entry name" value="beta-Roll"/>
    <property type="match status" value="4"/>
</dbReference>
<dbReference type="PANTHER" id="PTHR38340:SF1">
    <property type="entry name" value="S-LAYER PROTEIN"/>
    <property type="match status" value="1"/>
</dbReference>
<dbReference type="Pfam" id="PF00353">
    <property type="entry name" value="HemolysinCabind"/>
    <property type="match status" value="8"/>
</dbReference>
<evidence type="ECO:0000256" key="5">
    <source>
        <dbReference type="ARBA" id="ARBA00022737"/>
    </source>
</evidence>
<evidence type="ECO:0000256" key="7">
    <source>
        <dbReference type="ARBA" id="ARBA00023026"/>
    </source>
</evidence>
<dbReference type="HOGENOM" id="CLU_255434_0_0_4"/>